<reference evidence="2" key="1">
    <citation type="journal article" date="2024" name="Front. Bioeng. Biotechnol.">
        <title>Genome-scale model development and genomic sequencing of the oleaginous clade Lipomyces.</title>
        <authorList>
            <person name="Czajka J.J."/>
            <person name="Han Y."/>
            <person name="Kim J."/>
            <person name="Mondo S.J."/>
            <person name="Hofstad B.A."/>
            <person name="Robles A."/>
            <person name="Haridas S."/>
            <person name="Riley R."/>
            <person name="LaButti K."/>
            <person name="Pangilinan J."/>
            <person name="Andreopoulos W."/>
            <person name="Lipzen A."/>
            <person name="Yan J."/>
            <person name="Wang M."/>
            <person name="Ng V."/>
            <person name="Grigoriev I.V."/>
            <person name="Spatafora J.W."/>
            <person name="Magnuson J.K."/>
            <person name="Baker S.E."/>
            <person name="Pomraning K.R."/>
        </authorList>
    </citation>
    <scope>NUCLEOTIDE SEQUENCE [LARGE SCALE GENOMIC DNA]</scope>
    <source>
        <strain evidence="2">CBS 10300</strain>
    </source>
</reference>
<evidence type="ECO:0000313" key="1">
    <source>
        <dbReference type="EMBL" id="KAK9321610.1"/>
    </source>
</evidence>
<proteinExistence type="predicted"/>
<keyword evidence="2" id="KW-1185">Reference proteome</keyword>
<evidence type="ECO:0000313" key="2">
    <source>
        <dbReference type="Proteomes" id="UP001489719"/>
    </source>
</evidence>
<gene>
    <name evidence="1" type="ORF">V1517DRAFT_325907</name>
</gene>
<sequence length="73" mass="8062">MTRVSETCVLLASFFFIRALLLCSPCYSVLSNLVCGFVHICVIASMFLVYGNLYCNDITFELDGVNAARAPPF</sequence>
<dbReference type="EMBL" id="MU970094">
    <property type="protein sequence ID" value="KAK9321610.1"/>
    <property type="molecule type" value="Genomic_DNA"/>
</dbReference>
<comment type="caution">
    <text evidence="1">The sequence shown here is derived from an EMBL/GenBank/DDBJ whole genome shotgun (WGS) entry which is preliminary data.</text>
</comment>
<protein>
    <submittedName>
        <fullName evidence="1">Uncharacterized protein</fullName>
    </submittedName>
</protein>
<accession>A0ACC3TKU5</accession>
<name>A0ACC3TKU5_9ASCO</name>
<dbReference type="Proteomes" id="UP001489719">
    <property type="component" value="Unassembled WGS sequence"/>
</dbReference>
<organism evidence="1 2">
    <name type="scientific">Lipomyces orientalis</name>
    <dbReference type="NCBI Taxonomy" id="1233043"/>
    <lineage>
        <taxon>Eukaryota</taxon>
        <taxon>Fungi</taxon>
        <taxon>Dikarya</taxon>
        <taxon>Ascomycota</taxon>
        <taxon>Saccharomycotina</taxon>
        <taxon>Lipomycetes</taxon>
        <taxon>Lipomycetales</taxon>
        <taxon>Lipomycetaceae</taxon>
        <taxon>Lipomyces</taxon>
    </lineage>
</organism>